<keyword evidence="5" id="KW-0812">Transmembrane</keyword>
<dbReference type="PANTHER" id="PTHR32089">
    <property type="entry name" value="METHYL-ACCEPTING CHEMOTAXIS PROTEIN MCPB"/>
    <property type="match status" value="1"/>
</dbReference>
<protein>
    <submittedName>
        <fullName evidence="8">Methyl-accepting chemotaxis protein</fullName>
    </submittedName>
</protein>
<comment type="caution">
    <text evidence="8">The sequence shown here is derived from an EMBL/GenBank/DDBJ whole genome shotgun (WGS) entry which is preliminary data.</text>
</comment>
<feature type="domain" description="HAMP" evidence="7">
    <location>
        <begin position="212"/>
        <end position="267"/>
    </location>
</feature>
<dbReference type="PROSITE" id="PS50885">
    <property type="entry name" value="HAMP"/>
    <property type="match status" value="1"/>
</dbReference>
<name>A0ABS6EDB8_9CLOT</name>
<feature type="transmembrane region" description="Helical" evidence="5">
    <location>
        <begin position="12"/>
        <end position="32"/>
    </location>
</feature>
<evidence type="ECO:0000256" key="2">
    <source>
        <dbReference type="ARBA" id="ARBA00029447"/>
    </source>
</evidence>
<evidence type="ECO:0000256" key="3">
    <source>
        <dbReference type="PROSITE-ProRule" id="PRU00284"/>
    </source>
</evidence>
<evidence type="ECO:0000259" key="7">
    <source>
        <dbReference type="PROSITE" id="PS50885"/>
    </source>
</evidence>
<sequence>MINNLKVRNKLRLLAINMLIFLCIMGVVGLYFNKNTNNYLEELYEKNLISVEIINDSRAQARAIEGDIMKLILSAGNSSEQEKIMNDLKIRVGRFDKDIERFKEVGMDSEEENKIVENMEKDLSEYRTKREEVISLALEGKSEEAIKKFNSLSEIIETYQNALVDLSNYNVREASDFKNFSQDKYESSVKIITTVLIVIFIIGMFLTKIISDSLVKPLRDTIVYLNKLSTGDFSGSVSEKLIGRKDEIGDVTKAVEKMNISIKEIIKNVLEQSEYTGKSVENISLNMDTLNYKVHNTSAAAEELSASMEETGASAEEMSATSQEIEKAIEKIALKAEEGAISSINILDKASKLKEEVMKSQQLAHELKENINNKMEKSIRDSKSIEQIKLLTDAILQITSQTNLLALNAAIEAARAGESGRGFAVVAEEIRELAEESKKRAKEIQDTTGIVLNAVENLKINSQEVLQFMDKDMDEVYNNTTKVCDEYSKDASYYNQISEDFSATSEELLSSVKSVVEVINNVASAADEGANSTSNIAQNTEEIAAATESILKEVSSLNQGKDNLINTARQFKIS</sequence>
<evidence type="ECO:0000256" key="5">
    <source>
        <dbReference type="SAM" id="Phobius"/>
    </source>
</evidence>
<dbReference type="SMART" id="SM00283">
    <property type="entry name" value="MA"/>
    <property type="match status" value="1"/>
</dbReference>
<keyword evidence="5" id="KW-0472">Membrane</keyword>
<accession>A0ABS6EDB8</accession>
<feature type="coiled-coil region" evidence="4">
    <location>
        <begin position="109"/>
        <end position="136"/>
    </location>
</feature>
<feature type="coiled-coil region" evidence="4">
    <location>
        <begin position="350"/>
        <end position="377"/>
    </location>
</feature>
<feature type="domain" description="Methyl-accepting transducer" evidence="6">
    <location>
        <begin position="272"/>
        <end position="558"/>
    </location>
</feature>
<evidence type="ECO:0000259" key="6">
    <source>
        <dbReference type="PROSITE" id="PS50111"/>
    </source>
</evidence>
<dbReference type="EMBL" id="JAHLQF010000001">
    <property type="protein sequence ID" value="MBU5483188.1"/>
    <property type="molecule type" value="Genomic_DNA"/>
</dbReference>
<dbReference type="PROSITE" id="PS50111">
    <property type="entry name" value="CHEMOTAXIS_TRANSDUC_2"/>
    <property type="match status" value="1"/>
</dbReference>
<dbReference type="InterPro" id="IPR003660">
    <property type="entry name" value="HAMP_dom"/>
</dbReference>
<comment type="similarity">
    <text evidence="2">Belongs to the methyl-accepting chemotaxis (MCP) protein family.</text>
</comment>
<evidence type="ECO:0000313" key="9">
    <source>
        <dbReference type="Proteomes" id="UP000726170"/>
    </source>
</evidence>
<dbReference type="InterPro" id="IPR004089">
    <property type="entry name" value="MCPsignal_dom"/>
</dbReference>
<evidence type="ECO:0000313" key="8">
    <source>
        <dbReference type="EMBL" id="MBU5483188.1"/>
    </source>
</evidence>
<dbReference type="PANTHER" id="PTHR32089:SF112">
    <property type="entry name" value="LYSOZYME-LIKE PROTEIN-RELATED"/>
    <property type="match status" value="1"/>
</dbReference>
<dbReference type="CDD" id="cd06225">
    <property type="entry name" value="HAMP"/>
    <property type="match status" value="1"/>
</dbReference>
<dbReference type="Proteomes" id="UP000726170">
    <property type="component" value="Unassembled WGS sequence"/>
</dbReference>
<dbReference type="InterPro" id="IPR024478">
    <property type="entry name" value="HlyB_4HB_MCP"/>
</dbReference>
<dbReference type="Pfam" id="PF00015">
    <property type="entry name" value="MCPsignal"/>
    <property type="match status" value="1"/>
</dbReference>
<dbReference type="RefSeq" id="WP_216437586.1">
    <property type="nucleotide sequence ID" value="NZ_JAHLQF010000001.1"/>
</dbReference>
<keyword evidence="4" id="KW-0175">Coiled coil</keyword>
<evidence type="ECO:0000256" key="1">
    <source>
        <dbReference type="ARBA" id="ARBA00023224"/>
    </source>
</evidence>
<keyword evidence="1 3" id="KW-0807">Transducer</keyword>
<keyword evidence="5" id="KW-1133">Transmembrane helix</keyword>
<reference evidence="8 9" key="1">
    <citation type="submission" date="2021-06" db="EMBL/GenBank/DDBJ databases">
        <authorList>
            <person name="Sun Q."/>
            <person name="Li D."/>
        </authorList>
    </citation>
    <scope>NUCLEOTIDE SEQUENCE [LARGE SCALE GENOMIC DNA]</scope>
    <source>
        <strain evidence="8 9">MSJ-11</strain>
    </source>
</reference>
<keyword evidence="9" id="KW-1185">Reference proteome</keyword>
<dbReference type="Pfam" id="PF12729">
    <property type="entry name" value="4HB_MCP_1"/>
    <property type="match status" value="1"/>
</dbReference>
<proteinExistence type="inferred from homology"/>
<organism evidence="8 9">
    <name type="scientific">Clostridium mobile</name>
    <dbReference type="NCBI Taxonomy" id="2841512"/>
    <lineage>
        <taxon>Bacteria</taxon>
        <taxon>Bacillati</taxon>
        <taxon>Bacillota</taxon>
        <taxon>Clostridia</taxon>
        <taxon>Eubacteriales</taxon>
        <taxon>Clostridiaceae</taxon>
        <taxon>Clostridium</taxon>
    </lineage>
</organism>
<evidence type="ECO:0000256" key="4">
    <source>
        <dbReference type="SAM" id="Coils"/>
    </source>
</evidence>
<gene>
    <name evidence="8" type="ORF">KQI86_02540</name>
</gene>